<sequence>MGLHPEDRADIVSRVFKVKLDGLIKDLRNNKVFGRVCAV</sequence>
<keyword evidence="2" id="KW-1185">Reference proteome</keyword>
<protein>
    <submittedName>
        <fullName evidence="1">Uncharacterized protein</fullName>
    </submittedName>
</protein>
<name>A0ABD3DY10_9LAMI</name>
<evidence type="ECO:0000313" key="2">
    <source>
        <dbReference type="Proteomes" id="UP001632038"/>
    </source>
</evidence>
<accession>A0ABD3DY10</accession>
<organism evidence="1 2">
    <name type="scientific">Castilleja foliolosa</name>
    <dbReference type="NCBI Taxonomy" id="1961234"/>
    <lineage>
        <taxon>Eukaryota</taxon>
        <taxon>Viridiplantae</taxon>
        <taxon>Streptophyta</taxon>
        <taxon>Embryophyta</taxon>
        <taxon>Tracheophyta</taxon>
        <taxon>Spermatophyta</taxon>
        <taxon>Magnoliopsida</taxon>
        <taxon>eudicotyledons</taxon>
        <taxon>Gunneridae</taxon>
        <taxon>Pentapetalae</taxon>
        <taxon>asterids</taxon>
        <taxon>lamiids</taxon>
        <taxon>Lamiales</taxon>
        <taxon>Orobanchaceae</taxon>
        <taxon>Pedicularideae</taxon>
        <taxon>Castillejinae</taxon>
        <taxon>Castilleja</taxon>
    </lineage>
</organism>
<gene>
    <name evidence="1" type="ORF">CASFOL_009328</name>
</gene>
<proteinExistence type="predicted"/>
<comment type="caution">
    <text evidence="1">The sequence shown here is derived from an EMBL/GenBank/DDBJ whole genome shotgun (WGS) entry which is preliminary data.</text>
</comment>
<dbReference type="Proteomes" id="UP001632038">
    <property type="component" value="Unassembled WGS sequence"/>
</dbReference>
<evidence type="ECO:0000313" key="1">
    <source>
        <dbReference type="EMBL" id="KAL3646784.1"/>
    </source>
</evidence>
<reference evidence="2" key="1">
    <citation type="journal article" date="2024" name="IScience">
        <title>Strigolactones Initiate the Formation of Haustorium-like Structures in Castilleja.</title>
        <authorList>
            <person name="Buerger M."/>
            <person name="Peterson D."/>
            <person name="Chory J."/>
        </authorList>
    </citation>
    <scope>NUCLEOTIDE SEQUENCE [LARGE SCALE GENOMIC DNA]</scope>
</reference>
<dbReference type="AlphaFoldDB" id="A0ABD3DY10"/>
<dbReference type="EMBL" id="JAVIJP010000011">
    <property type="protein sequence ID" value="KAL3646784.1"/>
    <property type="molecule type" value="Genomic_DNA"/>
</dbReference>